<evidence type="ECO:0000256" key="1">
    <source>
        <dbReference type="SAM" id="MobiDB-lite"/>
    </source>
</evidence>
<comment type="caution">
    <text evidence="2">The sequence shown here is derived from an EMBL/GenBank/DDBJ whole genome shotgun (WGS) entry which is preliminary data.</text>
</comment>
<gene>
    <name evidence="2" type="ORF">FMOSSE_LOCUS10489</name>
</gene>
<evidence type="ECO:0000313" key="2">
    <source>
        <dbReference type="EMBL" id="CAG8631061.1"/>
    </source>
</evidence>
<protein>
    <submittedName>
        <fullName evidence="2">12781_t:CDS:1</fullName>
    </submittedName>
</protein>
<proteinExistence type="predicted"/>
<reference evidence="2" key="1">
    <citation type="submission" date="2021-06" db="EMBL/GenBank/DDBJ databases">
        <authorList>
            <person name="Kallberg Y."/>
            <person name="Tangrot J."/>
            <person name="Rosling A."/>
        </authorList>
    </citation>
    <scope>NUCLEOTIDE SEQUENCE</scope>
    <source>
        <strain evidence="2">87-6 pot B 2015</strain>
    </source>
</reference>
<name>A0A9N9DCB4_FUNMO</name>
<feature type="non-terminal residue" evidence="2">
    <location>
        <position position="1"/>
    </location>
</feature>
<feature type="region of interest" description="Disordered" evidence="1">
    <location>
        <begin position="1"/>
        <end position="55"/>
    </location>
</feature>
<accession>A0A9N9DCB4</accession>
<organism evidence="2 3">
    <name type="scientific">Funneliformis mosseae</name>
    <name type="common">Endomycorrhizal fungus</name>
    <name type="synonym">Glomus mosseae</name>
    <dbReference type="NCBI Taxonomy" id="27381"/>
    <lineage>
        <taxon>Eukaryota</taxon>
        <taxon>Fungi</taxon>
        <taxon>Fungi incertae sedis</taxon>
        <taxon>Mucoromycota</taxon>
        <taxon>Glomeromycotina</taxon>
        <taxon>Glomeromycetes</taxon>
        <taxon>Glomerales</taxon>
        <taxon>Glomeraceae</taxon>
        <taxon>Funneliformis</taxon>
    </lineage>
</organism>
<keyword evidence="3" id="KW-1185">Reference proteome</keyword>
<dbReference type="EMBL" id="CAJVPP010003511">
    <property type="protein sequence ID" value="CAG8631061.1"/>
    <property type="molecule type" value="Genomic_DNA"/>
</dbReference>
<dbReference type="Proteomes" id="UP000789375">
    <property type="component" value="Unassembled WGS sequence"/>
</dbReference>
<evidence type="ECO:0000313" key="3">
    <source>
        <dbReference type="Proteomes" id="UP000789375"/>
    </source>
</evidence>
<dbReference type="AlphaFoldDB" id="A0A9N9DCB4"/>
<sequence length="89" mass="10358">MIEQHVNEIINDYENRPPPDSYTPPEQIENTGRSNESRRSRLSKPKSSDTYGITHTLPYNREKTSDYRNISVFLPIAEITFSYCNAIHL</sequence>